<dbReference type="Pfam" id="PF07715">
    <property type="entry name" value="Plug"/>
    <property type="match status" value="1"/>
</dbReference>
<dbReference type="SUPFAM" id="SSF56935">
    <property type="entry name" value="Porins"/>
    <property type="match status" value="1"/>
</dbReference>
<dbReference type="EMBL" id="CTRP01000002">
    <property type="protein sequence ID" value="CQR70197.1"/>
    <property type="molecule type" value="Genomic_DNA"/>
</dbReference>
<dbReference type="Gene3D" id="2.170.130.10">
    <property type="entry name" value="TonB-dependent receptor, plug domain"/>
    <property type="match status" value="1"/>
</dbReference>
<protein>
    <recommendedName>
        <fullName evidence="1">TonB-dependent receptor plug domain-containing protein</fullName>
    </recommendedName>
</protein>
<name>A0A0U1KS31_9FIRM</name>
<evidence type="ECO:0000259" key="1">
    <source>
        <dbReference type="Pfam" id="PF07715"/>
    </source>
</evidence>
<sequence>MYVKESQGMMGTKISLRGMTQSQVLVLMDGIPLNNGYSGGAN</sequence>
<feature type="domain" description="TonB-dependent receptor plug" evidence="1">
    <location>
        <begin position="4"/>
        <end position="39"/>
    </location>
</feature>
<organism evidence="2 3">
    <name type="scientific">Sporomusa ovata</name>
    <dbReference type="NCBI Taxonomy" id="2378"/>
    <lineage>
        <taxon>Bacteria</taxon>
        <taxon>Bacillati</taxon>
        <taxon>Bacillota</taxon>
        <taxon>Negativicutes</taxon>
        <taxon>Selenomonadales</taxon>
        <taxon>Sporomusaceae</taxon>
        <taxon>Sporomusa</taxon>
    </lineage>
</organism>
<dbReference type="AlphaFoldDB" id="A0A0U1KS31"/>
<proteinExistence type="predicted"/>
<dbReference type="InterPro" id="IPR012910">
    <property type="entry name" value="Plug_dom"/>
</dbReference>
<evidence type="ECO:0000313" key="3">
    <source>
        <dbReference type="Proteomes" id="UP000049855"/>
    </source>
</evidence>
<dbReference type="InterPro" id="IPR037066">
    <property type="entry name" value="Plug_dom_sf"/>
</dbReference>
<reference evidence="3" key="1">
    <citation type="submission" date="2015-03" db="EMBL/GenBank/DDBJ databases">
        <authorList>
            <person name="Nijsse Bart"/>
        </authorList>
    </citation>
    <scope>NUCLEOTIDE SEQUENCE [LARGE SCALE GENOMIC DNA]</scope>
</reference>
<dbReference type="Proteomes" id="UP000049855">
    <property type="component" value="Unassembled WGS sequence"/>
</dbReference>
<gene>
    <name evidence="2" type="ORF">SpAn4DRAFT_4709</name>
</gene>
<keyword evidence="3" id="KW-1185">Reference proteome</keyword>
<accession>A0A0U1KS31</accession>
<evidence type="ECO:0000313" key="2">
    <source>
        <dbReference type="EMBL" id="CQR70197.1"/>
    </source>
</evidence>